<dbReference type="RefSeq" id="WP_193799682.1">
    <property type="nucleotide sequence ID" value="NZ_JADEWC010000003.1"/>
</dbReference>
<sequence>MIIPPIYFYLPESKCSIHELPKNVGEYWQWQIRKGTHEFGDCAWTLLTYLYLKESNFPCYFTNMIPLEGICISHRPLLSDTLKPNSQLLLVAIQGDRGRHPYAQLHVVQNPLQQVHKKFLNSWESSYIPFWTQPGLIPRNPQRGNFFKNIAFFGQKNNLILPLRQSSWKKTLKELDLNWQIIPPTSWNDYSEVDAIVAIRKFGYSWDHTWKPASKLHNSWLAGVPAIFGCESAYQAERQSELDYLEVSSFDSLLSTIKLLKENIPLREKIFKNSQVRAKEVQPENTISKWQNFLTTKAVPKYQDWVSMPESKRQEFIQLRALTYPFYLKQRQLRFINAKLTNIFTPENFVGQTGKYL</sequence>
<gene>
    <name evidence="1" type="ORF">IQ215_02140</name>
</gene>
<comment type="caution">
    <text evidence="1">The sequence shown here is derived from an EMBL/GenBank/DDBJ whole genome shotgun (WGS) entry which is preliminary data.</text>
</comment>
<evidence type="ECO:0008006" key="3">
    <source>
        <dbReference type="Google" id="ProtNLM"/>
    </source>
</evidence>
<reference evidence="1 2" key="1">
    <citation type="submission" date="2020-10" db="EMBL/GenBank/DDBJ databases">
        <authorList>
            <person name="Castelo-Branco R."/>
            <person name="Eusebio N."/>
            <person name="Adriana R."/>
            <person name="Vieira A."/>
            <person name="Brugerolle De Fraissinette N."/>
            <person name="Rezende De Castro R."/>
            <person name="Schneider M.P."/>
            <person name="Vasconcelos V."/>
            <person name="Leao P.N."/>
        </authorList>
    </citation>
    <scope>NUCLEOTIDE SEQUENCE [LARGE SCALE GENOMIC DNA]</scope>
    <source>
        <strain evidence="1 2">LEGE 03274</strain>
    </source>
</reference>
<protein>
    <recommendedName>
        <fullName evidence="3">Glycosyltransferase</fullName>
    </recommendedName>
</protein>
<accession>A0ABR9V0T4</accession>
<dbReference type="EMBL" id="JADEWC010000003">
    <property type="protein sequence ID" value="MBE9221487.1"/>
    <property type="molecule type" value="Genomic_DNA"/>
</dbReference>
<organism evidence="1 2">
    <name type="scientific">Cyanobacterium stanieri LEGE 03274</name>
    <dbReference type="NCBI Taxonomy" id="1828756"/>
    <lineage>
        <taxon>Bacteria</taxon>
        <taxon>Bacillati</taxon>
        <taxon>Cyanobacteriota</taxon>
        <taxon>Cyanophyceae</taxon>
        <taxon>Oscillatoriophycideae</taxon>
        <taxon>Chroococcales</taxon>
        <taxon>Geminocystaceae</taxon>
        <taxon>Cyanobacterium</taxon>
    </lineage>
</organism>
<evidence type="ECO:0000313" key="2">
    <source>
        <dbReference type="Proteomes" id="UP000654604"/>
    </source>
</evidence>
<dbReference type="Proteomes" id="UP000654604">
    <property type="component" value="Unassembled WGS sequence"/>
</dbReference>
<name>A0ABR9V0T4_9CHRO</name>
<proteinExistence type="predicted"/>
<keyword evidence="2" id="KW-1185">Reference proteome</keyword>
<evidence type="ECO:0000313" key="1">
    <source>
        <dbReference type="EMBL" id="MBE9221487.1"/>
    </source>
</evidence>